<dbReference type="AlphaFoldDB" id="A0AAW5JM44"/>
<evidence type="ECO:0000313" key="1">
    <source>
        <dbReference type="EMBL" id="MCQ4770277.1"/>
    </source>
</evidence>
<dbReference type="RefSeq" id="WP_256303770.1">
    <property type="nucleotide sequence ID" value="NZ_JANFYS010000013.1"/>
</dbReference>
<evidence type="ECO:0000313" key="2">
    <source>
        <dbReference type="Proteomes" id="UP001204562"/>
    </source>
</evidence>
<sequence>MSVKTITADELRHMRDSEGLILQGCGGSLDEWVDGVNDMLTEDGILLDGTRFHDCSTFEHDGSTCLLFPFKDDVKLDMGKLAMWRLQTHGNFGGTWLSDFVPNRLGGFLSEAQTAEKTPKPDCPLIGQDGNVFNLVGLAARTLRENDMKEQAKEMSARVFASGSYHEALGIIGEYVNITSVEDGLDEDEYYDEDYDEDYDEEADEGMGMQS</sequence>
<comment type="caution">
    <text evidence="1">The sequence shown here is derived from an EMBL/GenBank/DDBJ whole genome shotgun (WGS) entry which is preliminary data.</text>
</comment>
<proteinExistence type="predicted"/>
<gene>
    <name evidence="1" type="ORF">NE579_07350</name>
</gene>
<reference evidence="1" key="1">
    <citation type="submission" date="2022-06" db="EMBL/GenBank/DDBJ databases">
        <title>Isolation of gut microbiota from human fecal samples.</title>
        <authorList>
            <person name="Pamer E.G."/>
            <person name="Barat B."/>
            <person name="Waligurski E."/>
            <person name="Medina S."/>
            <person name="Paddock L."/>
            <person name="Mostad J."/>
        </authorList>
    </citation>
    <scope>NUCLEOTIDE SEQUENCE</scope>
    <source>
        <strain evidence="1">DFI.9.91</strain>
    </source>
</reference>
<protein>
    <submittedName>
        <fullName evidence="1">Uncharacterized protein</fullName>
    </submittedName>
</protein>
<dbReference type="Proteomes" id="UP001204562">
    <property type="component" value="Unassembled WGS sequence"/>
</dbReference>
<name>A0AAW5JM44_9FIRM</name>
<organism evidence="1 2">
    <name type="scientific">Intestinimonas massiliensis</name>
    <name type="common">ex Afouda et al. 2020</name>
    <dbReference type="NCBI Taxonomy" id="1673721"/>
    <lineage>
        <taxon>Bacteria</taxon>
        <taxon>Bacillati</taxon>
        <taxon>Bacillota</taxon>
        <taxon>Clostridia</taxon>
        <taxon>Eubacteriales</taxon>
        <taxon>Intestinimonas</taxon>
    </lineage>
</organism>
<dbReference type="EMBL" id="JANFYS010000013">
    <property type="protein sequence ID" value="MCQ4770277.1"/>
    <property type="molecule type" value="Genomic_DNA"/>
</dbReference>
<accession>A0AAW5JM44</accession>